<evidence type="ECO:0008006" key="5">
    <source>
        <dbReference type="Google" id="ProtNLM"/>
    </source>
</evidence>
<keyword evidence="1" id="KW-1133">Transmembrane helix</keyword>
<evidence type="ECO:0000313" key="3">
    <source>
        <dbReference type="EMBL" id="CAC13555.1"/>
    </source>
</evidence>
<evidence type="ECO:0000256" key="1">
    <source>
        <dbReference type="SAM" id="Phobius"/>
    </source>
</evidence>
<protein>
    <recommendedName>
        <fullName evidence="5">ICEF-II</fullName>
    </recommendedName>
</protein>
<dbReference type="KEGG" id="mpu:MYPU_3820"/>
<name>Q98QH9_MYCPU</name>
<dbReference type="EMBL" id="AL445564">
    <property type="protein sequence ID" value="CAC13555.1"/>
    <property type="molecule type" value="Genomic_DNA"/>
</dbReference>
<evidence type="ECO:0000256" key="2">
    <source>
        <dbReference type="SAM" id="SignalP"/>
    </source>
</evidence>
<dbReference type="PIR" id="F90559">
    <property type="entry name" value="F90559"/>
</dbReference>
<feature type="chain" id="PRO_5004322458" description="ICEF-II" evidence="2">
    <location>
        <begin position="30"/>
        <end position="1183"/>
    </location>
</feature>
<evidence type="ECO:0000313" key="4">
    <source>
        <dbReference type="Proteomes" id="UP000000528"/>
    </source>
</evidence>
<dbReference type="Proteomes" id="UP000000528">
    <property type="component" value="Chromosome"/>
</dbReference>
<feature type="signal peptide" evidence="2">
    <location>
        <begin position="1"/>
        <end position="29"/>
    </location>
</feature>
<proteinExistence type="predicted"/>
<organism evidence="4">
    <name type="scientific">Mycoplasmopsis pulmonis (strain UAB CTIP)</name>
    <name type="common">Mycoplasma pulmonis</name>
    <dbReference type="NCBI Taxonomy" id="272635"/>
    <lineage>
        <taxon>Bacteria</taxon>
        <taxon>Bacillati</taxon>
        <taxon>Mycoplasmatota</taxon>
        <taxon>Mycoplasmoidales</taxon>
        <taxon>Metamycoplasmataceae</taxon>
        <taxon>Mycoplasmopsis</taxon>
    </lineage>
</organism>
<gene>
    <name evidence="3" type="ordered locus">MYPU_3820</name>
</gene>
<dbReference type="STRING" id="272635.gene:17576982"/>
<keyword evidence="2" id="KW-0732">Signal</keyword>
<keyword evidence="4" id="KW-1185">Reference proteome</keyword>
<reference evidence="3 4" key="1">
    <citation type="journal article" date="2001" name="Nucleic Acids Res.">
        <title>The complete genome sequence of the murine respiratory pathogen Mycoplasma pulmonis.</title>
        <authorList>
            <person name="Chambaud I."/>
            <person name="Heilig R."/>
            <person name="Ferris S."/>
            <person name="Barbe V."/>
            <person name="Samson D."/>
            <person name="Galisson F."/>
            <person name="Moszer I."/>
            <person name="Dybvig K."/>
            <person name="Wroblewski H."/>
            <person name="Viari A."/>
            <person name="Rocha E.P.C."/>
            <person name="Blanchard A."/>
        </authorList>
    </citation>
    <scope>NUCLEOTIDE SEQUENCE [LARGE SCALE GENOMIC DNA]</scope>
    <source>
        <strain evidence="3 4">UAB CTIP</strain>
    </source>
</reference>
<dbReference type="BioCyc" id="MPUL272635:G1GT6-389-MONOMER"/>
<keyword evidence="1" id="KW-0812">Transmembrane</keyword>
<accession>Q98QH9</accession>
<feature type="transmembrane region" description="Helical" evidence="1">
    <location>
        <begin position="1153"/>
        <end position="1174"/>
    </location>
</feature>
<sequence length="1183" mass="140129">MKLKKIIASSLFLPMSLLFFLSSNTSTIAQEKNITQVFKKNSLENFDEYRKNNDEEIGEKTLSIVSKFIETKNLNIYKSDFEKINYIVNIDNSNENFSLGNNNSQIENWTNLNVKTNDIDKLNSVKFFFNDKSSQSWDFIEEITNIKQRIEKIKSDLSQKYNDNHFSVSIKKLDFYIDYKSPKNDSLFLNEFRKKVDVILEIKRNVFYKKEINSQIQKIVKDFDKLNFEIFTSSSLLFWKENVNLDLLHNEIYKKIQALDFNKNKFEIKYQILSDDLISSDVKFLLLFRGEYFNVQNIIDLGIKRVKISRSDINSQSPIKQRLLIYYKNNVYKNFDGKNGFEKEVPQFIHEEREISNEYGGHWLVNQFPRMAFISSDQNNEVIYVDDIAIDNIDNLFFFDLEHQQRKKKTTKITIKTKDTNKTLYEIIYSKELKDSAIKARWFNWDPINNLEHKKLVDKHNENGKVNPKYNPRINPHNGLEEKIFWLEHEKLNHLSPNFKKVFPNIKEGAFVKVSISQKAYSIDLPYPENSLTLKKYFWNLSNNDFSQEELITIKDNNNSFSKSGNFLLELKNTNYFSNYNLISVGYSNLKHLNELIDKKILVPVEKSIAGNILKNYLLKNFNFEESISSLSYEEIVQNWKLLNVNLIEFLNIKNNKYNKKIFDIENKMDSLSTYVDNKNKLISLLDEEEFLKINSFKNTKNFVEIDYQYDHPNYDLTFEKKSIFYKDKINKKQITININKERIIEINSLIKDGKKINSNIANLIFDSTDKEKIDLKINISRKEKDYLVEYLFHVKKDYQDYFYLSYSDVYHKFILEDNAKSNSFLSSKNFNQQIFNIIFLEIADLNLNGETNFEKIKNQILSHLEKQVNGSTNFDKEKFLVLNNENLKLANKVFLKNEIPEKIELTLIVNGENENYIKYFRLYNQIESTIFPTIDDLEKIEEFDLEITSKNIVEFRENLILEISKKLSPYKLYINEHYILEDLDKQISQIPHNNKYEFDIKVIPKNNYLKNNKVIKVKLENHEPIRLDLKYINMAPIELQASDYEELLIELITKVDQEFKKLNLEYGYDYKIENLFNIDLINNLLRKSESVKNIQRFTIVSNSHKSLGSTSINLINLNKNDFKEITEIPIGKQNQIQANLLKEKSKKSSSDLIYLIPVVFVVIIAIGGLIWFFKNKQNRRIK</sequence>
<dbReference type="HOGENOM" id="CLU_272722_0_0_14"/>
<dbReference type="AlphaFoldDB" id="Q98QH9"/>
<keyword evidence="1" id="KW-0472">Membrane</keyword>